<accession>A0ABQ5J5H1</accession>
<organism evidence="2 3">
    <name type="scientific">Tanacetum coccineum</name>
    <dbReference type="NCBI Taxonomy" id="301880"/>
    <lineage>
        <taxon>Eukaryota</taxon>
        <taxon>Viridiplantae</taxon>
        <taxon>Streptophyta</taxon>
        <taxon>Embryophyta</taxon>
        <taxon>Tracheophyta</taxon>
        <taxon>Spermatophyta</taxon>
        <taxon>Magnoliopsida</taxon>
        <taxon>eudicotyledons</taxon>
        <taxon>Gunneridae</taxon>
        <taxon>Pentapetalae</taxon>
        <taxon>asterids</taxon>
        <taxon>campanulids</taxon>
        <taxon>Asterales</taxon>
        <taxon>Asteraceae</taxon>
        <taxon>Asteroideae</taxon>
        <taxon>Anthemideae</taxon>
        <taxon>Anthemidinae</taxon>
        <taxon>Tanacetum</taxon>
    </lineage>
</organism>
<dbReference type="EMBL" id="BQNB010021572">
    <property type="protein sequence ID" value="GJU07781.1"/>
    <property type="molecule type" value="Genomic_DNA"/>
</dbReference>
<gene>
    <name evidence="2" type="ORF">Tco_1124211</name>
</gene>
<keyword evidence="3" id="KW-1185">Reference proteome</keyword>
<comment type="caution">
    <text evidence="2">The sequence shown here is derived from an EMBL/GenBank/DDBJ whole genome shotgun (WGS) entry which is preliminary data.</text>
</comment>
<dbReference type="Proteomes" id="UP001151760">
    <property type="component" value="Unassembled WGS sequence"/>
</dbReference>
<feature type="domain" description="Reverse transcriptase Ty1/copia-type" evidence="1">
    <location>
        <begin position="157"/>
        <end position="263"/>
    </location>
</feature>
<reference evidence="2" key="1">
    <citation type="journal article" date="2022" name="Int. J. Mol. Sci.">
        <title>Draft Genome of Tanacetum Coccineum: Genomic Comparison of Closely Related Tanacetum-Family Plants.</title>
        <authorList>
            <person name="Yamashiro T."/>
            <person name="Shiraishi A."/>
            <person name="Nakayama K."/>
            <person name="Satake H."/>
        </authorList>
    </citation>
    <scope>NUCLEOTIDE SEQUENCE</scope>
</reference>
<sequence>MEETYHVTFSEYDEAISESTIEGDEINFNENRSFLDDEFLVIRNKDLNPSDEHLKFTIANDHPIINEHDDSKSVEDLGIAEDQVSTIIELVNNIKHSTTIISPSTAVFINPPVPHDRWSREKHIELVNILGEPQAWLWKKRDGFIAMQEELNQFERNKLWTLVPIPHDKTNIGTKWNRKNKMDEHEVVVKKKARLVAQGPEAIRIFLAYAAYMGFVVFQMDVKSAFLNGKILEEVYVQQPPGFESNEFPNHVFKLDKALYDLK</sequence>
<evidence type="ECO:0000313" key="3">
    <source>
        <dbReference type="Proteomes" id="UP001151760"/>
    </source>
</evidence>
<proteinExistence type="predicted"/>
<reference evidence="2" key="2">
    <citation type="submission" date="2022-01" db="EMBL/GenBank/DDBJ databases">
        <authorList>
            <person name="Yamashiro T."/>
            <person name="Shiraishi A."/>
            <person name="Satake H."/>
            <person name="Nakayama K."/>
        </authorList>
    </citation>
    <scope>NUCLEOTIDE SEQUENCE</scope>
</reference>
<evidence type="ECO:0000259" key="1">
    <source>
        <dbReference type="Pfam" id="PF07727"/>
    </source>
</evidence>
<dbReference type="InterPro" id="IPR013103">
    <property type="entry name" value="RVT_2"/>
</dbReference>
<dbReference type="Pfam" id="PF07727">
    <property type="entry name" value="RVT_2"/>
    <property type="match status" value="1"/>
</dbReference>
<name>A0ABQ5J5H1_9ASTR</name>
<protein>
    <submittedName>
        <fullName evidence="2">Retrovirus-related pol polyprotein from transposon TNT 1-94</fullName>
    </submittedName>
</protein>
<evidence type="ECO:0000313" key="2">
    <source>
        <dbReference type="EMBL" id="GJU07781.1"/>
    </source>
</evidence>